<dbReference type="PANTHER" id="PTHR21340">
    <property type="entry name" value="DIADENOSINE 5,5-P1,P4-TETRAPHOSPHATE PYROPHOSPHOHYDROLASE MUTT"/>
    <property type="match status" value="1"/>
</dbReference>
<dbReference type="SUPFAM" id="SSF55811">
    <property type="entry name" value="Nudix"/>
    <property type="match status" value="1"/>
</dbReference>
<dbReference type="SUPFAM" id="SSF53254">
    <property type="entry name" value="Phosphoglycerate mutase-like"/>
    <property type="match status" value="1"/>
</dbReference>
<protein>
    <submittedName>
        <fullName evidence="5">NUDIX domain-containing protein</fullName>
    </submittedName>
</protein>
<dbReference type="InterPro" id="IPR029033">
    <property type="entry name" value="His_PPase_superfam"/>
</dbReference>
<dbReference type="CDD" id="cd07040">
    <property type="entry name" value="HP"/>
    <property type="match status" value="1"/>
</dbReference>
<evidence type="ECO:0000313" key="6">
    <source>
        <dbReference type="Proteomes" id="UP001612915"/>
    </source>
</evidence>
<gene>
    <name evidence="5" type="ORF">ACIB24_05920</name>
</gene>
<keyword evidence="2 3" id="KW-0378">Hydrolase</keyword>
<dbReference type="PROSITE" id="PS00893">
    <property type="entry name" value="NUDIX_BOX"/>
    <property type="match status" value="1"/>
</dbReference>
<dbReference type="Pfam" id="PF00300">
    <property type="entry name" value="His_Phos_1"/>
    <property type="match status" value="1"/>
</dbReference>
<dbReference type="InterPro" id="IPR015797">
    <property type="entry name" value="NUDIX_hydrolase-like_dom_sf"/>
</dbReference>
<dbReference type="Gene3D" id="3.90.79.10">
    <property type="entry name" value="Nucleoside Triphosphate Pyrophosphohydrolase"/>
    <property type="match status" value="1"/>
</dbReference>
<comment type="caution">
    <text evidence="5">The sequence shown here is derived from an EMBL/GenBank/DDBJ whole genome shotgun (WGS) entry which is preliminary data.</text>
</comment>
<dbReference type="Pfam" id="PF00293">
    <property type="entry name" value="NUDIX"/>
    <property type="match status" value="1"/>
</dbReference>
<reference evidence="5 6" key="1">
    <citation type="submission" date="2024-10" db="EMBL/GenBank/DDBJ databases">
        <title>The Natural Products Discovery Center: Release of the First 8490 Sequenced Strains for Exploring Actinobacteria Biosynthetic Diversity.</title>
        <authorList>
            <person name="Kalkreuter E."/>
            <person name="Kautsar S.A."/>
            <person name="Yang D."/>
            <person name="Bader C.D."/>
            <person name="Teijaro C.N."/>
            <person name="Fluegel L."/>
            <person name="Davis C.M."/>
            <person name="Simpson J.R."/>
            <person name="Lauterbach L."/>
            <person name="Steele A.D."/>
            <person name="Gui C."/>
            <person name="Meng S."/>
            <person name="Li G."/>
            <person name="Viehrig K."/>
            <person name="Ye F."/>
            <person name="Su P."/>
            <person name="Kiefer A.F."/>
            <person name="Nichols A."/>
            <person name="Cepeda A.J."/>
            <person name="Yan W."/>
            <person name="Fan B."/>
            <person name="Jiang Y."/>
            <person name="Adhikari A."/>
            <person name="Zheng C.-J."/>
            <person name="Schuster L."/>
            <person name="Cowan T.M."/>
            <person name="Smanski M.J."/>
            <person name="Chevrette M.G."/>
            <person name="De Carvalho L.P.S."/>
            <person name="Shen B."/>
        </authorList>
    </citation>
    <scope>NUCLEOTIDE SEQUENCE [LARGE SCALE GENOMIC DNA]</scope>
    <source>
        <strain evidence="5 6">NPDC049639</strain>
    </source>
</reference>
<feature type="domain" description="Nudix hydrolase" evidence="4">
    <location>
        <begin position="19"/>
        <end position="151"/>
    </location>
</feature>
<evidence type="ECO:0000256" key="1">
    <source>
        <dbReference type="ARBA" id="ARBA00005582"/>
    </source>
</evidence>
<dbReference type="PRINTS" id="PR00502">
    <property type="entry name" value="NUDIXFAMILY"/>
</dbReference>
<dbReference type="InterPro" id="IPR020476">
    <property type="entry name" value="Nudix_hydrolase"/>
</dbReference>
<dbReference type="InterPro" id="IPR051325">
    <property type="entry name" value="Nudix_hydrolase_domain"/>
</dbReference>
<dbReference type="InterPro" id="IPR020084">
    <property type="entry name" value="NUDIX_hydrolase_CS"/>
</dbReference>
<dbReference type="SMART" id="SM00855">
    <property type="entry name" value="PGAM"/>
    <property type="match status" value="1"/>
</dbReference>
<dbReference type="RefSeq" id="WP_398276517.1">
    <property type="nucleotide sequence ID" value="NZ_JBITLV010000001.1"/>
</dbReference>
<accession>A0ABW8AJP1</accession>
<dbReference type="Gene3D" id="3.40.50.1240">
    <property type="entry name" value="Phosphoglycerate mutase-like"/>
    <property type="match status" value="1"/>
</dbReference>
<organism evidence="5 6">
    <name type="scientific">Spongisporangium articulatum</name>
    <dbReference type="NCBI Taxonomy" id="3362603"/>
    <lineage>
        <taxon>Bacteria</taxon>
        <taxon>Bacillati</taxon>
        <taxon>Actinomycetota</taxon>
        <taxon>Actinomycetes</taxon>
        <taxon>Kineosporiales</taxon>
        <taxon>Kineosporiaceae</taxon>
        <taxon>Spongisporangium</taxon>
    </lineage>
</organism>
<evidence type="ECO:0000313" key="5">
    <source>
        <dbReference type="EMBL" id="MFI7586595.1"/>
    </source>
</evidence>
<evidence type="ECO:0000256" key="2">
    <source>
        <dbReference type="ARBA" id="ARBA00022801"/>
    </source>
</evidence>
<keyword evidence="6" id="KW-1185">Reference proteome</keyword>
<dbReference type="InterPro" id="IPR000086">
    <property type="entry name" value="NUDIX_hydrolase_dom"/>
</dbReference>
<evidence type="ECO:0000256" key="3">
    <source>
        <dbReference type="RuleBase" id="RU003476"/>
    </source>
</evidence>
<comment type="similarity">
    <text evidence="1 3">Belongs to the Nudix hydrolase family.</text>
</comment>
<dbReference type="PANTHER" id="PTHR21340:SF0">
    <property type="entry name" value="BIS(5'-NUCLEOSYL)-TETRAPHOSPHATASE [ASYMMETRICAL]"/>
    <property type="match status" value="1"/>
</dbReference>
<dbReference type="InterPro" id="IPR013078">
    <property type="entry name" value="His_Pase_superF_clade-1"/>
</dbReference>
<dbReference type="EMBL" id="JBITLV010000001">
    <property type="protein sequence ID" value="MFI7586595.1"/>
    <property type="molecule type" value="Genomic_DNA"/>
</dbReference>
<proteinExistence type="inferred from homology"/>
<evidence type="ECO:0000259" key="4">
    <source>
        <dbReference type="PROSITE" id="PS51462"/>
    </source>
</evidence>
<name>A0ABW8AJP1_9ACTN</name>
<sequence>MSVSRSLPVPQVRAAGAVCWRLAPGLPTGTRPTPASMQFLMVRSARWGNWSWPKGKLEPGEAAPVAAVREVAEETGVRPRLGLPLPSLQYVIGDGRLKQVDFWVGHLEPRRVRRPTAGREEIAEVAWVSPQEAIGRLEWPAEAAPAEHLLRLASVGALQTRALLVVRHAKARKRSDWSGSEATRPLTGLGRAQAAGLAPLLDCWWPRRVLSSPWNRCLASVRPYARKAGRQVEQVPELSEKGARQDPETLRHLISGLVDAGGDALVCTHRPVLADVVTTLRWSASGRARTGLPRADPWLQPAEVLVAHLRPGGGEVVLVERARPGRTVVHLTDA</sequence>
<dbReference type="CDD" id="cd03673">
    <property type="entry name" value="NUDIX_Ap6A_hydrolase"/>
    <property type="match status" value="1"/>
</dbReference>
<dbReference type="Proteomes" id="UP001612915">
    <property type="component" value="Unassembled WGS sequence"/>
</dbReference>
<dbReference type="PROSITE" id="PS51462">
    <property type="entry name" value="NUDIX"/>
    <property type="match status" value="1"/>
</dbReference>